<keyword evidence="1" id="KW-0963">Cytoplasm</keyword>
<evidence type="ECO:0000256" key="4">
    <source>
        <dbReference type="SAM" id="Phobius"/>
    </source>
</evidence>
<dbReference type="PANTHER" id="PTHR13242">
    <property type="entry name" value="EUKARYOTIC TRANSLATION INITIATION FACTOR 3"/>
    <property type="match status" value="1"/>
</dbReference>
<keyword evidence="3" id="KW-0648">Protein biosynthesis</keyword>
<proteinExistence type="predicted"/>
<dbReference type="Pfam" id="PF10255">
    <property type="entry name" value="Paf67"/>
    <property type="match status" value="1"/>
</dbReference>
<dbReference type="PANTHER" id="PTHR13242:SF0">
    <property type="entry name" value="EUKARYOTIC TRANSLATION INITIATION FACTOR 3 SUBUNIT L"/>
    <property type="match status" value="1"/>
</dbReference>
<keyword evidence="4" id="KW-0812">Transmembrane</keyword>
<gene>
    <name evidence="5" type="ORF">SMTD_LOCUS21318</name>
</gene>
<evidence type="ECO:0000256" key="2">
    <source>
        <dbReference type="ARBA" id="ARBA00022540"/>
    </source>
</evidence>
<keyword evidence="4" id="KW-1133">Transmembrane helix</keyword>
<protein>
    <submittedName>
        <fullName evidence="5">Uncharacterized protein</fullName>
    </submittedName>
</protein>
<reference evidence="5 6" key="1">
    <citation type="submission" date="2018-11" db="EMBL/GenBank/DDBJ databases">
        <authorList>
            <consortium name="Pathogen Informatics"/>
        </authorList>
    </citation>
    <scope>NUCLEOTIDE SEQUENCE [LARGE SCALE GENOMIC DNA]</scope>
    <source>
        <strain>Denwood</strain>
        <strain evidence="6">Zambia</strain>
    </source>
</reference>
<dbReference type="GO" id="GO:0003743">
    <property type="term" value="F:translation initiation factor activity"/>
    <property type="evidence" value="ECO:0007669"/>
    <property type="project" value="UniProtKB-KW"/>
</dbReference>
<dbReference type="Proteomes" id="UP000269396">
    <property type="component" value="Unassembled WGS sequence"/>
</dbReference>
<keyword evidence="6" id="KW-1185">Reference proteome</keyword>
<evidence type="ECO:0000256" key="1">
    <source>
        <dbReference type="ARBA" id="ARBA00022490"/>
    </source>
</evidence>
<dbReference type="InterPro" id="IPR019382">
    <property type="entry name" value="eIF3l"/>
</dbReference>
<evidence type="ECO:0000256" key="3">
    <source>
        <dbReference type="ARBA" id="ARBA00022917"/>
    </source>
</evidence>
<keyword evidence="4" id="KW-0472">Membrane</keyword>
<sequence>MLFCRDEAEFASSFDLGCPKFISPETPYYAKALPISDSISPLEPQRQQTDLFKTEIIQQIELLRLRSYLKLYTNISASKLANFMSVILEFLFAFLLLPINDSSDEQETP</sequence>
<dbReference type="EMBL" id="UZAL01046978">
    <property type="protein sequence ID" value="VDP84619.1"/>
    <property type="molecule type" value="Genomic_DNA"/>
</dbReference>
<organism evidence="5 6">
    <name type="scientific">Schistosoma mattheei</name>
    <dbReference type="NCBI Taxonomy" id="31246"/>
    <lineage>
        <taxon>Eukaryota</taxon>
        <taxon>Metazoa</taxon>
        <taxon>Spiralia</taxon>
        <taxon>Lophotrochozoa</taxon>
        <taxon>Platyhelminthes</taxon>
        <taxon>Trematoda</taxon>
        <taxon>Digenea</taxon>
        <taxon>Strigeidida</taxon>
        <taxon>Schistosomatoidea</taxon>
        <taxon>Schistosomatidae</taxon>
        <taxon>Schistosoma</taxon>
    </lineage>
</organism>
<dbReference type="GO" id="GO:0005852">
    <property type="term" value="C:eukaryotic translation initiation factor 3 complex"/>
    <property type="evidence" value="ECO:0007669"/>
    <property type="project" value="InterPro"/>
</dbReference>
<dbReference type="AlphaFoldDB" id="A0A3P8KUV5"/>
<keyword evidence="2" id="KW-0396">Initiation factor</keyword>
<name>A0A3P8KUV5_9TREM</name>
<feature type="transmembrane region" description="Helical" evidence="4">
    <location>
        <begin position="80"/>
        <end position="99"/>
    </location>
</feature>
<evidence type="ECO:0000313" key="5">
    <source>
        <dbReference type="EMBL" id="VDP84619.1"/>
    </source>
</evidence>
<evidence type="ECO:0000313" key="6">
    <source>
        <dbReference type="Proteomes" id="UP000269396"/>
    </source>
</evidence>
<accession>A0A3P8KUV5</accession>